<feature type="region of interest" description="Disordered" evidence="9">
    <location>
        <begin position="713"/>
        <end position="818"/>
    </location>
</feature>
<reference evidence="11 12" key="2">
    <citation type="submission" date="2022-06" db="EMBL/GenBank/DDBJ databases">
        <title>Genomic Encyclopedia of Type Strains, Phase I: the one thousand microbial genomes (KMG-I) project.</title>
        <authorList>
            <person name="Kyrpides N."/>
        </authorList>
    </citation>
    <scope>NUCLEOTIDE SEQUENCE [LARGE SCALE GENOMIC DNA]</scope>
    <source>
        <strain evidence="11 12">DSM 43889</strain>
    </source>
</reference>
<comment type="catalytic activity">
    <reaction evidence="8">
        <text>[GlcNAc-(1-&gt;4)-Mur2Ac(oyl-L-Ala-gamma-D-Glu-L-Lys-D-Ala-D-Ala)](n)-di-trans,octa-cis-undecaprenyl diphosphate + beta-D-GlcNAc-(1-&gt;4)-Mur2Ac(oyl-L-Ala-gamma-D-Glu-L-Lys-D-Ala-D-Ala)-di-trans,octa-cis-undecaprenyl diphosphate = [GlcNAc-(1-&gt;4)-Mur2Ac(oyl-L-Ala-gamma-D-Glu-L-Lys-D-Ala-D-Ala)](n+1)-di-trans,octa-cis-undecaprenyl diphosphate + di-trans,octa-cis-undecaprenyl diphosphate + H(+)</text>
        <dbReference type="Rhea" id="RHEA:23708"/>
        <dbReference type="Rhea" id="RHEA-COMP:9602"/>
        <dbReference type="Rhea" id="RHEA-COMP:9603"/>
        <dbReference type="ChEBI" id="CHEBI:15378"/>
        <dbReference type="ChEBI" id="CHEBI:58405"/>
        <dbReference type="ChEBI" id="CHEBI:60033"/>
        <dbReference type="ChEBI" id="CHEBI:78435"/>
        <dbReference type="EC" id="2.4.99.28"/>
    </reaction>
</comment>
<accession>A0ABT1JKP4</accession>
<evidence type="ECO:0000256" key="7">
    <source>
        <dbReference type="ARBA" id="ARBA00034000"/>
    </source>
</evidence>
<keyword evidence="2" id="KW-0645">Protease</keyword>
<dbReference type="SUPFAM" id="SSF56601">
    <property type="entry name" value="beta-lactamase/transpeptidase-like"/>
    <property type="match status" value="1"/>
</dbReference>
<evidence type="ECO:0000259" key="10">
    <source>
        <dbReference type="PROSITE" id="PS51178"/>
    </source>
</evidence>
<evidence type="ECO:0000313" key="12">
    <source>
        <dbReference type="Proteomes" id="UP000791080"/>
    </source>
</evidence>
<keyword evidence="4" id="KW-0808">Transferase</keyword>
<comment type="catalytic activity">
    <reaction evidence="7">
        <text>Preferential cleavage: (Ac)2-L-Lys-D-Ala-|-D-Ala. Also transpeptidation of peptidyl-alanyl moieties that are N-acyl substituents of D-alanine.</text>
        <dbReference type="EC" id="3.4.16.4"/>
    </reaction>
</comment>
<keyword evidence="1 11" id="KW-0121">Carboxypeptidase</keyword>
<dbReference type="InterPro" id="IPR023346">
    <property type="entry name" value="Lysozyme-like_dom_sf"/>
</dbReference>
<keyword evidence="6" id="KW-0511">Multifunctional enzyme</keyword>
<evidence type="ECO:0000256" key="6">
    <source>
        <dbReference type="ARBA" id="ARBA00023268"/>
    </source>
</evidence>
<gene>
    <name evidence="11" type="ORF">G443_003014</name>
</gene>
<feature type="compositionally biased region" description="Polar residues" evidence="9">
    <location>
        <begin position="713"/>
        <end position="731"/>
    </location>
</feature>
<dbReference type="EMBL" id="AUBJ02000001">
    <property type="protein sequence ID" value="MCP2332744.1"/>
    <property type="molecule type" value="Genomic_DNA"/>
</dbReference>
<dbReference type="SUPFAM" id="SSF53955">
    <property type="entry name" value="Lysozyme-like"/>
    <property type="match status" value="1"/>
</dbReference>
<dbReference type="Gene3D" id="1.10.3810.10">
    <property type="entry name" value="Biosynthetic peptidoglycan transglycosylase-like"/>
    <property type="match status" value="1"/>
</dbReference>
<evidence type="ECO:0000313" key="11">
    <source>
        <dbReference type="EMBL" id="MCP2332744.1"/>
    </source>
</evidence>
<proteinExistence type="predicted"/>
<dbReference type="PANTHER" id="PTHR32282:SF33">
    <property type="entry name" value="PEPTIDOGLYCAN GLYCOSYLTRANSFERASE"/>
    <property type="match status" value="1"/>
</dbReference>
<feature type="compositionally biased region" description="Pro residues" evidence="9">
    <location>
        <begin position="771"/>
        <end position="798"/>
    </location>
</feature>
<dbReference type="InterPro" id="IPR012338">
    <property type="entry name" value="Beta-lactam/transpept-like"/>
</dbReference>
<dbReference type="Pfam" id="PF00912">
    <property type="entry name" value="Transgly"/>
    <property type="match status" value="1"/>
</dbReference>
<dbReference type="PROSITE" id="PS51178">
    <property type="entry name" value="PASTA"/>
    <property type="match status" value="1"/>
</dbReference>
<evidence type="ECO:0000256" key="4">
    <source>
        <dbReference type="ARBA" id="ARBA00022679"/>
    </source>
</evidence>
<dbReference type="InterPro" id="IPR005543">
    <property type="entry name" value="PASTA_dom"/>
</dbReference>
<name>A0ABT1JKP4_ACTCY</name>
<dbReference type="InterPro" id="IPR050396">
    <property type="entry name" value="Glycosyltr_51/Transpeptidase"/>
</dbReference>
<evidence type="ECO:0000256" key="5">
    <source>
        <dbReference type="ARBA" id="ARBA00022801"/>
    </source>
</evidence>
<dbReference type="Gene3D" id="3.40.710.10">
    <property type="entry name" value="DD-peptidase/beta-lactamase superfamily"/>
    <property type="match status" value="1"/>
</dbReference>
<dbReference type="CDD" id="cd06577">
    <property type="entry name" value="PASTA_pknB"/>
    <property type="match status" value="1"/>
</dbReference>
<comment type="caution">
    <text evidence="11">The sequence shown here is derived from an EMBL/GenBank/DDBJ whole genome shotgun (WGS) entry which is preliminary data.</text>
</comment>
<dbReference type="Pfam" id="PF03793">
    <property type="entry name" value="PASTA"/>
    <property type="match status" value="1"/>
</dbReference>
<dbReference type="InterPro" id="IPR001460">
    <property type="entry name" value="PCN-bd_Tpept"/>
</dbReference>
<dbReference type="InterPro" id="IPR036950">
    <property type="entry name" value="PBP_transglycosylase"/>
</dbReference>
<feature type="domain" description="PASTA" evidence="10">
    <location>
        <begin position="684"/>
        <end position="747"/>
    </location>
</feature>
<keyword evidence="5" id="KW-0378">Hydrolase</keyword>
<dbReference type="Pfam" id="PF00905">
    <property type="entry name" value="Transpeptidase"/>
    <property type="match status" value="1"/>
</dbReference>
<reference evidence="11 12" key="1">
    <citation type="submission" date="2013-07" db="EMBL/GenBank/DDBJ databases">
        <authorList>
            <consortium name="DOE Joint Genome Institute"/>
            <person name="Reeve W."/>
            <person name="Huntemann M."/>
            <person name="Han J."/>
            <person name="Chen A."/>
            <person name="Kyrpides N."/>
            <person name="Mavromatis K."/>
            <person name="Markowitz V."/>
            <person name="Palaniappan K."/>
            <person name="Ivanova N."/>
            <person name="Schaumberg A."/>
            <person name="Pati A."/>
            <person name="Liolios K."/>
            <person name="Nordberg H.P."/>
            <person name="Cantor M.N."/>
            <person name="Hua S.X."/>
            <person name="Woyke T."/>
        </authorList>
    </citation>
    <scope>NUCLEOTIDE SEQUENCE [LARGE SCALE GENOMIC DNA]</scope>
    <source>
        <strain evidence="11 12">DSM 43889</strain>
    </source>
</reference>
<keyword evidence="12" id="KW-1185">Reference proteome</keyword>
<dbReference type="Proteomes" id="UP000791080">
    <property type="component" value="Unassembled WGS sequence"/>
</dbReference>
<dbReference type="GO" id="GO:0004180">
    <property type="term" value="F:carboxypeptidase activity"/>
    <property type="evidence" value="ECO:0007669"/>
    <property type="project" value="UniProtKB-KW"/>
</dbReference>
<dbReference type="PANTHER" id="PTHR32282">
    <property type="entry name" value="BINDING PROTEIN TRANSPEPTIDASE, PUTATIVE-RELATED"/>
    <property type="match status" value="1"/>
</dbReference>
<dbReference type="Gene3D" id="3.30.10.20">
    <property type="match status" value="1"/>
</dbReference>
<evidence type="ECO:0000256" key="3">
    <source>
        <dbReference type="ARBA" id="ARBA00022676"/>
    </source>
</evidence>
<evidence type="ECO:0000256" key="9">
    <source>
        <dbReference type="SAM" id="MobiDB-lite"/>
    </source>
</evidence>
<organism evidence="11 12">
    <name type="scientific">Actinoalloteichus caeruleus DSM 43889</name>
    <dbReference type="NCBI Taxonomy" id="1120930"/>
    <lineage>
        <taxon>Bacteria</taxon>
        <taxon>Bacillati</taxon>
        <taxon>Actinomycetota</taxon>
        <taxon>Actinomycetes</taxon>
        <taxon>Pseudonocardiales</taxon>
        <taxon>Pseudonocardiaceae</taxon>
        <taxon>Actinoalloteichus</taxon>
        <taxon>Actinoalloteichus cyanogriseus</taxon>
    </lineage>
</organism>
<dbReference type="SMART" id="SM00740">
    <property type="entry name" value="PASTA"/>
    <property type="match status" value="1"/>
</dbReference>
<dbReference type="InterPro" id="IPR001264">
    <property type="entry name" value="Glyco_trans_51"/>
</dbReference>
<sequence>MLAGVLAAGVLFPAVGGLGVASNQASDTVDSLSADLVTTDPPLVSTITDSEGDPIAYLFDQYRVLVEPHEIADSMKAAIIAVEDQRFYQHEGVDWRGTFRAAVTNQMSGSIAQGGSTLTQQYVKNYLVHVVAADSPAEQAKAIEQTPARKLREIRIALQLEQNLDKEEILAGYLNIVPFGNQTYGVGAAARTYFNTTADQLTVPQAALLAGIVNSPGSLNPERNPEEAKRRRNIVIGLMAEQGHISEEAAEEAKREPLGLAQPLGRPPNDCVGAGPSDGFFCEYVIDYLASAGFSKDQLKRGGYTIRTTLDHSITEMAKRAAEDQVPKTTEGIANAMAVVEPGHDGHKVRALVANRDYGLDPEAGQTMYPLPSGMTMFGAGSIYKTFTAAAALEAGMGIQNEVDVPTTHVSSVYFNNGAPYQVSNDNDGYPARMTLQDALAKSPNTSFVALQERVGLDAVVDMAERLGLRQGMTGINHQGGQIDPTAEREEQRLPQAEFLKERGIGAFTLGFTPTSVLELSNVAATIASNGVWCPPSPIEEVLDRHGNPVAITEADCEQAVEKEVADALFVGMSKDDTEGTARAAAQQVSWDRPMLGKTGTTQNHMSAGFIGATPQMAGAVLTFSDGTSVQGICDGDPPMLCGDNGNIYGGRIPARTWFATMTGVHEGLPVAPLPALDPKFEFGGEDHQVPNVVGMGAAQARTVLQEAGYQVSEAQTNSSEPRGTVVTQSPRGFALPGDTITISVSTGYVPPAETEQPGPTDQPPGEGGTPAPPPEEGGPSVPPVPPPAPEPTQPELPEPPDDGGDQPPTDPPVGEGN</sequence>
<keyword evidence="3" id="KW-0328">Glycosyltransferase</keyword>
<evidence type="ECO:0000256" key="8">
    <source>
        <dbReference type="ARBA" id="ARBA00049902"/>
    </source>
</evidence>
<protein>
    <submittedName>
        <fullName evidence="11">Membrane carboxypeptidase (Penicillin-binding protein)</fullName>
    </submittedName>
</protein>
<evidence type="ECO:0000256" key="2">
    <source>
        <dbReference type="ARBA" id="ARBA00022670"/>
    </source>
</evidence>
<evidence type="ECO:0000256" key="1">
    <source>
        <dbReference type="ARBA" id="ARBA00022645"/>
    </source>
</evidence>